<accession>A0A975HJJ7</accession>
<keyword evidence="3" id="KW-0269">Exonuclease</keyword>
<dbReference type="PANTHER" id="PTHR30231:SF4">
    <property type="entry name" value="PROTEIN NEN2"/>
    <property type="match status" value="1"/>
</dbReference>
<keyword evidence="2" id="KW-0378">Hydrolase</keyword>
<dbReference type="RefSeq" id="WP_208831356.1">
    <property type="nucleotide sequence ID" value="NZ_CP072110.1"/>
</dbReference>
<keyword evidence="6" id="KW-1185">Reference proteome</keyword>
<dbReference type="InterPro" id="IPR012337">
    <property type="entry name" value="RNaseH-like_sf"/>
</dbReference>
<dbReference type="PANTHER" id="PTHR30231">
    <property type="entry name" value="DNA POLYMERASE III SUBUNIT EPSILON"/>
    <property type="match status" value="1"/>
</dbReference>
<dbReference type="Pfam" id="PF00929">
    <property type="entry name" value="RNase_T"/>
    <property type="match status" value="1"/>
</dbReference>
<evidence type="ECO:0000256" key="1">
    <source>
        <dbReference type="ARBA" id="ARBA00022722"/>
    </source>
</evidence>
<dbReference type="GO" id="GO:0008408">
    <property type="term" value="F:3'-5' exonuclease activity"/>
    <property type="evidence" value="ECO:0007669"/>
    <property type="project" value="TreeGrafter"/>
</dbReference>
<evidence type="ECO:0000313" key="6">
    <source>
        <dbReference type="Proteomes" id="UP000682739"/>
    </source>
</evidence>
<evidence type="ECO:0000256" key="2">
    <source>
        <dbReference type="ARBA" id="ARBA00022801"/>
    </source>
</evidence>
<protein>
    <submittedName>
        <fullName evidence="5">DNA polymerase III subunit epsilon</fullName>
    </submittedName>
</protein>
<dbReference type="EMBL" id="CP072110">
    <property type="protein sequence ID" value="QTH63299.1"/>
    <property type="molecule type" value="Genomic_DNA"/>
</dbReference>
<dbReference type="GO" id="GO:0005829">
    <property type="term" value="C:cytosol"/>
    <property type="evidence" value="ECO:0007669"/>
    <property type="project" value="TreeGrafter"/>
</dbReference>
<dbReference type="KEGG" id="psym:J1N51_11205"/>
<dbReference type="Gene3D" id="3.30.420.10">
    <property type="entry name" value="Ribonuclease H-like superfamily/Ribonuclease H"/>
    <property type="match status" value="1"/>
</dbReference>
<organism evidence="5 6">
    <name type="scientific">Psychrosphaera ytuae</name>
    <dbReference type="NCBI Taxonomy" id="2820710"/>
    <lineage>
        <taxon>Bacteria</taxon>
        <taxon>Pseudomonadati</taxon>
        <taxon>Pseudomonadota</taxon>
        <taxon>Gammaproteobacteria</taxon>
        <taxon>Alteromonadales</taxon>
        <taxon>Pseudoalteromonadaceae</taxon>
        <taxon>Psychrosphaera</taxon>
    </lineage>
</organism>
<keyword evidence="1" id="KW-0540">Nuclease</keyword>
<reference evidence="5" key="1">
    <citation type="submission" date="2021-03" db="EMBL/GenBank/DDBJ databases">
        <title>Description of Psychrosphaera ytuae sp. nov. isolated from deep sea sediment of South China Sea.</title>
        <authorList>
            <person name="Zhang J."/>
            <person name="Xu X.-D."/>
        </authorList>
    </citation>
    <scope>NUCLEOTIDE SEQUENCE</scope>
    <source>
        <strain evidence="5">MTZ26</strain>
    </source>
</reference>
<proteinExistence type="predicted"/>
<dbReference type="GO" id="GO:0006259">
    <property type="term" value="P:DNA metabolic process"/>
    <property type="evidence" value="ECO:0007669"/>
    <property type="project" value="UniProtKB-ARBA"/>
</dbReference>
<dbReference type="InterPro" id="IPR036397">
    <property type="entry name" value="RNaseH_sf"/>
</dbReference>
<sequence>MLNAIQHLISDLQGQSGYFQPGQGYRFSDNHSGQWSGSLRALLTTETPALDTPLTELNVLSTDFETTGFDPKQDKLLSIGAVAIEGQEVILQRSFEQVISVDTQLDPKNVCVHQITDSEAARGAAIEMALDRLFLALKGKVMLVHYHPMERSFLRLACQSLYKIKLEVPMIDTLTMAIKWFKAKHISYQAEDLTLANLRSRFGLPSHFAHNALADAIATAELYLVLVSQLQSLQAEPLVLGDVLV</sequence>
<gene>
    <name evidence="5" type="ORF">J1N51_11205</name>
</gene>
<dbReference type="GO" id="GO:0003676">
    <property type="term" value="F:nucleic acid binding"/>
    <property type="evidence" value="ECO:0007669"/>
    <property type="project" value="InterPro"/>
</dbReference>
<evidence type="ECO:0000259" key="4">
    <source>
        <dbReference type="SMART" id="SM00479"/>
    </source>
</evidence>
<evidence type="ECO:0000256" key="3">
    <source>
        <dbReference type="ARBA" id="ARBA00022839"/>
    </source>
</evidence>
<dbReference type="SMART" id="SM00479">
    <property type="entry name" value="EXOIII"/>
    <property type="match status" value="1"/>
</dbReference>
<name>A0A975HJJ7_9GAMM</name>
<dbReference type="Proteomes" id="UP000682739">
    <property type="component" value="Chromosome"/>
</dbReference>
<feature type="domain" description="Exonuclease" evidence="4">
    <location>
        <begin position="58"/>
        <end position="232"/>
    </location>
</feature>
<dbReference type="InterPro" id="IPR013520">
    <property type="entry name" value="Ribonucl_H"/>
</dbReference>
<dbReference type="SUPFAM" id="SSF53098">
    <property type="entry name" value="Ribonuclease H-like"/>
    <property type="match status" value="1"/>
</dbReference>
<evidence type="ECO:0000313" key="5">
    <source>
        <dbReference type="EMBL" id="QTH63299.1"/>
    </source>
</evidence>
<dbReference type="CDD" id="cd06127">
    <property type="entry name" value="DEDDh"/>
    <property type="match status" value="1"/>
</dbReference>
<dbReference type="AlphaFoldDB" id="A0A975HJJ7"/>